<evidence type="ECO:0000256" key="1">
    <source>
        <dbReference type="ARBA" id="ARBA00004123"/>
    </source>
</evidence>
<comment type="subcellular location">
    <subcellularLocation>
        <location evidence="1">Nucleus</location>
    </subcellularLocation>
</comment>
<dbReference type="Pfam" id="PF08424">
    <property type="entry name" value="NRDE-2"/>
    <property type="match status" value="1"/>
</dbReference>
<gene>
    <name evidence="4" type="ORF">M569_00833</name>
</gene>
<dbReference type="EMBL" id="AUSU01000244">
    <property type="protein sequence ID" value="EPS73922.1"/>
    <property type="molecule type" value="Genomic_DNA"/>
</dbReference>
<dbReference type="InterPro" id="IPR011990">
    <property type="entry name" value="TPR-like_helical_dom_sf"/>
</dbReference>
<accession>S8EML0</accession>
<evidence type="ECO:0000313" key="4">
    <source>
        <dbReference type="EMBL" id="EPS73922.1"/>
    </source>
</evidence>
<keyword evidence="3" id="KW-0539">Nucleus</keyword>
<evidence type="ECO:0000256" key="3">
    <source>
        <dbReference type="ARBA" id="ARBA00023242"/>
    </source>
</evidence>
<dbReference type="PANTHER" id="PTHR13471">
    <property type="entry name" value="TETRATRICOPEPTIDE-LIKE HELICAL"/>
    <property type="match status" value="1"/>
</dbReference>
<dbReference type="InterPro" id="IPR013633">
    <property type="entry name" value="NRDE-2"/>
</dbReference>
<keyword evidence="5" id="KW-1185">Reference proteome</keyword>
<dbReference type="Proteomes" id="UP000015453">
    <property type="component" value="Unassembled WGS sequence"/>
</dbReference>
<reference evidence="4 5" key="1">
    <citation type="journal article" date="2013" name="BMC Genomics">
        <title>The miniature genome of a carnivorous plant Genlisea aurea contains a low number of genes and short non-coding sequences.</title>
        <authorList>
            <person name="Leushkin E.V."/>
            <person name="Sutormin R.A."/>
            <person name="Nabieva E.R."/>
            <person name="Penin A.A."/>
            <person name="Kondrashov A.S."/>
            <person name="Logacheva M.D."/>
        </authorList>
    </citation>
    <scope>NUCLEOTIDE SEQUENCE [LARGE SCALE GENOMIC DNA]</scope>
</reference>
<dbReference type="GO" id="GO:0071013">
    <property type="term" value="C:catalytic step 2 spliceosome"/>
    <property type="evidence" value="ECO:0007669"/>
    <property type="project" value="TreeGrafter"/>
</dbReference>
<comment type="caution">
    <text evidence="4">The sequence shown here is derived from an EMBL/GenBank/DDBJ whole genome shotgun (WGS) entry which is preliminary data.</text>
</comment>
<comment type="similarity">
    <text evidence="2">Belongs to the NRDE2 family.</text>
</comment>
<sequence>LSSSSRKSGVHKWASPSTDKEYYFDSQGDRDNLAFGCIYRMNVSRYKLFTSSKGSSDYSNFKRNRSSFLLDGDNDIDTLDLKLKSEGRYWSPKYAAVERHKSFKRIRVLPLVNPERTPPIDDFVAVSVEVSDSSQVSNAAMIEESWEDEVLRKTKDFNRRTREHPHEEGVWLEFAGFQDKVAGMQPQKGARLQTLEKKISILENAIALNPGSEDLLLCLMSTYRSRDTIDALIKRWEKMLTENSGSYKLWREFLRFLQGEFSRFKVSDMRKIYANAIQAIAGACIKQHRQTHQSGDENPADPGLTQLELGLVEIFLGLCRLEWQAGYQELATALFQAEIEYSLFPPLGISEQSKRRLFEHFWSSNGARVGEDGAVGWSTWLQREEEERQRLMSEKSSDDVADVGGWTGWFEPSSKASETEIPDSAAQIDMVAEESDEGSDTENVEQKDDVESLLKALGIDGTAEADIKITDSRTWTKWSKEELARDMNHWMPLRTDSGNVEDAKDDLKDEEQLLSVVLYEDVCDYLFSLYSKEARSSLVFQFTDFFEGRMTQWTCTNSSNWVEKTLGMESFPHSLMEDVKKVHDALVRKLDDSSNVDFEILLNRSEDMSSRRNMMKFIRNALLLCLDAFPRNHILEEGVLVAEELSNTKMDSTSSSATPCRALAKKLLKNNRQDVLLCGVYARREAHFGNIDQSRKVFDMALLSIEELPPGTHPDASLLHFWYAETELECRLPSQSSDGVSRAVHILSCLGSGERYYPYKTPPSSLQRLRARQGFKDHLRLLRSTWSRGSTDDRSAALICSAALFEGLTSGWASGLEILQQSFSMVLP</sequence>
<dbReference type="AlphaFoldDB" id="S8EML0"/>
<feature type="non-terminal residue" evidence="4">
    <location>
        <position position="1"/>
    </location>
</feature>
<protein>
    <submittedName>
        <fullName evidence="4">Uncharacterized protein</fullName>
    </submittedName>
</protein>
<proteinExistence type="inferred from homology"/>
<organism evidence="4 5">
    <name type="scientific">Genlisea aurea</name>
    <dbReference type="NCBI Taxonomy" id="192259"/>
    <lineage>
        <taxon>Eukaryota</taxon>
        <taxon>Viridiplantae</taxon>
        <taxon>Streptophyta</taxon>
        <taxon>Embryophyta</taxon>
        <taxon>Tracheophyta</taxon>
        <taxon>Spermatophyta</taxon>
        <taxon>Magnoliopsida</taxon>
        <taxon>eudicotyledons</taxon>
        <taxon>Gunneridae</taxon>
        <taxon>Pentapetalae</taxon>
        <taxon>asterids</taxon>
        <taxon>lamiids</taxon>
        <taxon>Lamiales</taxon>
        <taxon>Lentibulariaceae</taxon>
        <taxon>Genlisea</taxon>
    </lineage>
</organism>
<feature type="non-terminal residue" evidence="4">
    <location>
        <position position="828"/>
    </location>
</feature>
<evidence type="ECO:0000313" key="5">
    <source>
        <dbReference type="Proteomes" id="UP000015453"/>
    </source>
</evidence>
<evidence type="ECO:0000256" key="2">
    <source>
        <dbReference type="ARBA" id="ARBA00009265"/>
    </source>
</evidence>
<name>S8EML0_9LAMI</name>
<dbReference type="Gene3D" id="1.25.40.10">
    <property type="entry name" value="Tetratricopeptide repeat domain"/>
    <property type="match status" value="1"/>
</dbReference>
<dbReference type="GO" id="GO:0031048">
    <property type="term" value="P:regulatory ncRNA-mediated heterochromatin formation"/>
    <property type="evidence" value="ECO:0007669"/>
    <property type="project" value="TreeGrafter"/>
</dbReference>
<dbReference type="PANTHER" id="PTHR13471:SF0">
    <property type="entry name" value="NUCLEAR EXOSOME REGULATOR NRDE2"/>
    <property type="match status" value="1"/>
</dbReference>
<dbReference type="GO" id="GO:1902369">
    <property type="term" value="P:negative regulation of RNA catabolic process"/>
    <property type="evidence" value="ECO:0007669"/>
    <property type="project" value="TreeGrafter"/>
</dbReference>
<dbReference type="OrthoDB" id="297219at2759"/>